<proteinExistence type="predicted"/>
<accession>A0ABT0PLP3</accession>
<dbReference type="RefSeq" id="WP_249701990.1">
    <property type="nucleotide sequence ID" value="NZ_JAMFLX010000105.1"/>
</dbReference>
<dbReference type="Proteomes" id="UP001203338">
    <property type="component" value="Unassembled WGS sequence"/>
</dbReference>
<dbReference type="EMBL" id="JAMFLX010000105">
    <property type="protein sequence ID" value="MCL6272294.1"/>
    <property type="molecule type" value="Genomic_DNA"/>
</dbReference>
<feature type="non-terminal residue" evidence="1">
    <location>
        <position position="1"/>
    </location>
</feature>
<name>A0ABT0PLP3_9GAMM</name>
<gene>
    <name evidence="1" type="ORF">M3P05_20470</name>
</gene>
<evidence type="ECO:0000313" key="1">
    <source>
        <dbReference type="EMBL" id="MCL6272294.1"/>
    </source>
</evidence>
<reference evidence="1 2" key="1">
    <citation type="submission" date="2022-05" db="EMBL/GenBank/DDBJ databases">
        <authorList>
            <person name="Park J.-S."/>
        </authorList>
    </citation>
    <scope>NUCLEOTIDE SEQUENCE [LARGE SCALE GENOMIC DNA]</scope>
    <source>
        <strain evidence="1 2">2012CJ34-2</strain>
    </source>
</reference>
<evidence type="ECO:0000313" key="2">
    <source>
        <dbReference type="Proteomes" id="UP001203338"/>
    </source>
</evidence>
<organism evidence="1 2">
    <name type="scientific">Parendozoicomonas callyspongiae</name>
    <dbReference type="NCBI Taxonomy" id="2942213"/>
    <lineage>
        <taxon>Bacteria</taxon>
        <taxon>Pseudomonadati</taxon>
        <taxon>Pseudomonadota</taxon>
        <taxon>Gammaproteobacteria</taxon>
        <taxon>Oceanospirillales</taxon>
        <taxon>Endozoicomonadaceae</taxon>
        <taxon>Parendozoicomonas</taxon>
    </lineage>
</organism>
<sequence>LAKSRYCMAFTETSTLSNQDSKVRVNVEALARINISDVEYLLENIDSVDDTKLKRIFYETAINKLSTVFQLAMKSLKYLEKNDRLKEILKNNSSDSNSGIAAVKSYRDSLFHDGINFIEKDTYYPFGKISGKGFVAIRISKGARFSLKGIYDFSSLENEFVITSEGIFEISNSGEPSERWFQINPISSVTAENLSEIKEVCLRAIGELKVLWYELSEIRKEGDGVNEYSYLNEGGSWELIENKNGIVNYKAEAQELHINGDLTVTPVDDFRVDGDRIVYETTPKDS</sequence>
<comment type="caution">
    <text evidence="1">The sequence shown here is derived from an EMBL/GenBank/DDBJ whole genome shotgun (WGS) entry which is preliminary data.</text>
</comment>
<keyword evidence="2" id="KW-1185">Reference proteome</keyword>
<protein>
    <submittedName>
        <fullName evidence="1">Uncharacterized protein</fullName>
    </submittedName>
</protein>